<evidence type="ECO:0000259" key="1">
    <source>
        <dbReference type="Pfam" id="PF00535"/>
    </source>
</evidence>
<dbReference type="InterPro" id="IPR029044">
    <property type="entry name" value="Nucleotide-diphossugar_trans"/>
</dbReference>
<dbReference type="PANTHER" id="PTHR43179">
    <property type="entry name" value="RHAMNOSYLTRANSFERASE WBBL"/>
    <property type="match status" value="1"/>
</dbReference>
<organism evidence="2 3">
    <name type="scientific">Candidatus Methylacidiphilum fumarolicum</name>
    <dbReference type="NCBI Taxonomy" id="591154"/>
    <lineage>
        <taxon>Bacteria</taxon>
        <taxon>Pseudomonadati</taxon>
        <taxon>Verrucomicrobiota</taxon>
        <taxon>Methylacidiphilae</taxon>
        <taxon>Methylacidiphilales</taxon>
        <taxon>Methylacidiphilaceae</taxon>
        <taxon>Methylacidiphilum (ex Ratnadevi et al. 2023)</taxon>
    </lineage>
</organism>
<dbReference type="InterPro" id="IPR001173">
    <property type="entry name" value="Glyco_trans_2-like"/>
</dbReference>
<accession>A0ABN8XCU9</accession>
<dbReference type="EMBL" id="OX458932">
    <property type="protein sequence ID" value="CAI9085110.1"/>
    <property type="molecule type" value="Genomic_DNA"/>
</dbReference>
<dbReference type="CDD" id="cd03801">
    <property type="entry name" value="GT4_PimA-like"/>
    <property type="match status" value="1"/>
</dbReference>
<dbReference type="Pfam" id="PF00535">
    <property type="entry name" value="Glycos_transf_2"/>
    <property type="match status" value="1"/>
</dbReference>
<dbReference type="SUPFAM" id="SSF53448">
    <property type="entry name" value="Nucleotide-diphospho-sugar transferases"/>
    <property type="match status" value="1"/>
</dbReference>
<proteinExistence type="predicted"/>
<dbReference type="Gene3D" id="3.90.550.10">
    <property type="entry name" value="Spore Coat Polysaccharide Biosynthesis Protein SpsA, Chain A"/>
    <property type="match status" value="1"/>
</dbReference>
<name>A0ABN8XCU9_9BACT</name>
<dbReference type="Gene3D" id="3.40.50.2000">
    <property type="entry name" value="Glycogen Phosphorylase B"/>
    <property type="match status" value="1"/>
</dbReference>
<gene>
    <name evidence="2" type="ORF">MFUM_0729</name>
</gene>
<reference evidence="2" key="1">
    <citation type="submission" date="2023-03" db="EMBL/GenBank/DDBJ databases">
        <authorList>
            <person name="Cremers G."/>
            <person name="Picone N."/>
        </authorList>
    </citation>
    <scope>NUCLEOTIDE SEQUENCE</scope>
    <source>
        <strain evidence="2">Sample_alias</strain>
    </source>
</reference>
<dbReference type="Proteomes" id="UP001161497">
    <property type="component" value="Chromosome"/>
</dbReference>
<evidence type="ECO:0000313" key="2">
    <source>
        <dbReference type="EMBL" id="CAI9085110.1"/>
    </source>
</evidence>
<sequence>MIFPARSQGVHYFYFIEKPARPFLYLRNSKFYVCGWFFDAEGKAAKQIKVQSKKDVFFCHPMERTDIQKKYASADLSVDPMCGFERFCDLSRGIKFVQIFALLSSGSWIELSRHLVVVFKSKHWRKKRIEKKIEVFSAFPKPETPSLSPITQNTQWLKHSLLFFLNNPKTTLKFPVFSNPLLSIVISTRNRAELLYQCFQSILAYVGLPYELIVADNASTDETPLLLAKTEGIKTFRNDTDLEYLLSVNKAALLAKAPYLLLLNNDIILSPQSVDQMIRTMESYPRCAAVGCKLVRPDGTLQEAGSIVWADGSALAYGRNDPDPMRSEYNFVREVDYCSAACLLVRRELWEKLGGYDPQYAPAYYEDSDLCMSLWAMGYKVLYQPAALVFHYEFGSRPLETIKAMMEKNRWKFLEKWKQQLQLMHRDDGDVLKARDKRHQSVYLAEKEKKSSCFKGRILVLDDCVPHFMMGKGFPRAITILQLLDQLGYFVTFYPMLSQEYSKKHLEMTFMEKIELMIGWSSERLEDFLQERKDYYDFIFVSRIHNFVPVAKLIKKRPDLFSNTRVIYDAEAIFARREILKKSLEGFALKENEKKELIDKELLIAQYAHRVVAVSKEEAQYFQQKGFDVHILGHSIHCKPTEGSFEQRSGFLFVGYMGEESPNTDGLSWFSHYVLPHLKKKIPSSFEVLAIGQVSEEFVEQLSPLGIKFLGLVEDLQPFFEKCRVFIAPTRYAAGIPMKVHEAASYGLPVVASQLLAKQLAWIPGEELLAADSPEDFAVCCEKLYQDAFLWKKIRESALNKVKIDCDPKRFEENLLSLFVFPRNQ</sequence>
<dbReference type="SUPFAM" id="SSF53756">
    <property type="entry name" value="UDP-Glycosyltransferase/glycogen phosphorylase"/>
    <property type="match status" value="1"/>
</dbReference>
<protein>
    <submittedName>
        <fullName evidence="2">Glycosyltransferase</fullName>
    </submittedName>
</protein>
<dbReference type="PANTHER" id="PTHR43179:SF7">
    <property type="entry name" value="RHAMNOSYLTRANSFERASE WBBL"/>
    <property type="match status" value="1"/>
</dbReference>
<keyword evidence="3" id="KW-1185">Reference proteome</keyword>
<dbReference type="RefSeq" id="WP_009060075.1">
    <property type="nucleotide sequence ID" value="NZ_JAHXRZ010000006.1"/>
</dbReference>
<feature type="domain" description="Glycosyltransferase 2-like" evidence="1">
    <location>
        <begin position="183"/>
        <end position="349"/>
    </location>
</feature>
<dbReference type="Pfam" id="PF13692">
    <property type="entry name" value="Glyco_trans_1_4"/>
    <property type="match status" value="1"/>
</dbReference>
<evidence type="ECO:0000313" key="3">
    <source>
        <dbReference type="Proteomes" id="UP001161497"/>
    </source>
</evidence>